<comment type="caution">
    <text evidence="6">The sequence shown here is derived from an EMBL/GenBank/DDBJ whole genome shotgun (WGS) entry which is preliminary data.</text>
</comment>
<keyword evidence="7" id="KW-1185">Reference proteome</keyword>
<dbReference type="EC" id="7.6.2.9" evidence="4"/>
<dbReference type="InterPro" id="IPR003439">
    <property type="entry name" value="ABC_transporter-like_ATP-bd"/>
</dbReference>
<dbReference type="FunFam" id="3.40.50.300:FF:000425">
    <property type="entry name" value="Probable ABC transporter, ATP-binding subunit"/>
    <property type="match status" value="1"/>
</dbReference>
<evidence type="ECO:0000256" key="2">
    <source>
        <dbReference type="ARBA" id="ARBA00022741"/>
    </source>
</evidence>
<accession>U2SB66</accession>
<dbReference type="InterPro" id="IPR027417">
    <property type="entry name" value="P-loop_NTPase"/>
</dbReference>
<dbReference type="PANTHER" id="PTHR43869:SF1">
    <property type="entry name" value="GLYCINE BETAINE_PROLINE BETAINE TRANSPORT SYSTEM ATP-BINDING PROTEIN PROV"/>
    <property type="match status" value="1"/>
</dbReference>
<dbReference type="InterPro" id="IPR017871">
    <property type="entry name" value="ABC_transporter-like_CS"/>
</dbReference>
<dbReference type="OrthoDB" id="9802264at2"/>
<name>U2SB66_9ACTN</name>
<keyword evidence="1" id="KW-0813">Transport</keyword>
<keyword evidence="3 6" id="KW-0067">ATP-binding</keyword>
<reference evidence="6" key="1">
    <citation type="submission" date="2013-08" db="EMBL/GenBank/DDBJ databases">
        <authorList>
            <person name="Durkin A.S."/>
            <person name="Haft D.R."/>
            <person name="McCorrison J."/>
            <person name="Torralba M."/>
            <person name="Gillis M."/>
            <person name="Haft D.H."/>
            <person name="Methe B."/>
            <person name="Sutton G."/>
            <person name="Nelson K.E."/>
        </authorList>
    </citation>
    <scope>NUCLEOTIDE SEQUENCE [LARGE SCALE GENOMIC DNA]</scope>
    <source>
        <strain evidence="6">F0233</strain>
    </source>
</reference>
<dbReference type="RefSeq" id="WP_021796217.1">
    <property type="nucleotide sequence ID" value="NZ_ACVN02000023.1"/>
</dbReference>
<evidence type="ECO:0000313" key="6">
    <source>
        <dbReference type="EMBL" id="ERK62838.1"/>
    </source>
</evidence>
<sequence length="289" mass="29981">MTTAVTGEAPEIRFDAVSKTFADGTAAVRDFSLTAPAGRITVLVGLSGCGKTTLLRMVNRLVAPTSGRVLIGDRDVAGSDPVALRRSIGYAMQNSGLLPHRRVVDNIATVPVLLGRTRRRARADALGLLERVGLDESLAMRYPGQLSGGQAQRVGVARALAADPDVLLMDEPFGAVDPIVRTGLQGDLAGLQADLSKTILFVTHDIGEAFALGDRIVLLETGARIAQTGTPQELIAHPASAYVSDLIGLTGGASALSVDEVDGARIVVDANGRPLGRLGSIDGHPAGRA</sequence>
<dbReference type="SUPFAM" id="SSF52540">
    <property type="entry name" value="P-loop containing nucleoside triphosphate hydrolases"/>
    <property type="match status" value="1"/>
</dbReference>
<dbReference type="GeneID" id="95359990"/>
<dbReference type="GO" id="GO:0005524">
    <property type="term" value="F:ATP binding"/>
    <property type="evidence" value="ECO:0007669"/>
    <property type="project" value="UniProtKB-KW"/>
</dbReference>
<dbReference type="AlphaFoldDB" id="U2SB66"/>
<dbReference type="Pfam" id="PF00005">
    <property type="entry name" value="ABC_tran"/>
    <property type="match status" value="1"/>
</dbReference>
<evidence type="ECO:0000313" key="7">
    <source>
        <dbReference type="Proteomes" id="UP000017052"/>
    </source>
</evidence>
<dbReference type="GO" id="GO:0015418">
    <property type="term" value="F:ABC-type quaternary ammonium compound transporting activity"/>
    <property type="evidence" value="ECO:0007669"/>
    <property type="project" value="UniProtKB-EC"/>
</dbReference>
<gene>
    <name evidence="6" type="ORF">HMPREF0682_0554</name>
</gene>
<feature type="domain" description="ABC transporter" evidence="5">
    <location>
        <begin position="12"/>
        <end position="247"/>
    </location>
</feature>
<keyword evidence="2" id="KW-0547">Nucleotide-binding</keyword>
<dbReference type="SMART" id="SM00382">
    <property type="entry name" value="AAA"/>
    <property type="match status" value="1"/>
</dbReference>
<dbReference type="PROSITE" id="PS00211">
    <property type="entry name" value="ABC_TRANSPORTER_1"/>
    <property type="match status" value="1"/>
</dbReference>
<dbReference type="Gene3D" id="3.40.50.300">
    <property type="entry name" value="P-loop containing nucleotide triphosphate hydrolases"/>
    <property type="match status" value="1"/>
</dbReference>
<evidence type="ECO:0000259" key="5">
    <source>
        <dbReference type="PROSITE" id="PS50893"/>
    </source>
</evidence>
<evidence type="ECO:0000256" key="4">
    <source>
        <dbReference type="ARBA" id="ARBA00066388"/>
    </source>
</evidence>
<dbReference type="EMBL" id="ACVN02000023">
    <property type="protein sequence ID" value="ERK62838.1"/>
    <property type="molecule type" value="Genomic_DNA"/>
</dbReference>
<dbReference type="InterPro" id="IPR051921">
    <property type="entry name" value="ABC_osmolyte_uptake_ATP-bind"/>
</dbReference>
<dbReference type="Proteomes" id="UP000017052">
    <property type="component" value="Unassembled WGS sequence"/>
</dbReference>
<evidence type="ECO:0000256" key="3">
    <source>
        <dbReference type="ARBA" id="ARBA00022840"/>
    </source>
</evidence>
<organism evidence="6 7">
    <name type="scientific">Propionibacterium acidifaciens F0233</name>
    <dbReference type="NCBI Taxonomy" id="553198"/>
    <lineage>
        <taxon>Bacteria</taxon>
        <taxon>Bacillati</taxon>
        <taxon>Actinomycetota</taxon>
        <taxon>Actinomycetes</taxon>
        <taxon>Propionibacteriales</taxon>
        <taxon>Propionibacteriaceae</taxon>
        <taxon>Propionibacterium</taxon>
    </lineage>
</organism>
<evidence type="ECO:0000256" key="1">
    <source>
        <dbReference type="ARBA" id="ARBA00022448"/>
    </source>
</evidence>
<dbReference type="GO" id="GO:0016887">
    <property type="term" value="F:ATP hydrolysis activity"/>
    <property type="evidence" value="ECO:0007669"/>
    <property type="project" value="InterPro"/>
</dbReference>
<dbReference type="PROSITE" id="PS50893">
    <property type="entry name" value="ABC_TRANSPORTER_2"/>
    <property type="match status" value="1"/>
</dbReference>
<protein>
    <recommendedName>
        <fullName evidence="4">ABC-type quaternary amine transporter</fullName>
        <ecNumber evidence="4">7.6.2.9</ecNumber>
    </recommendedName>
</protein>
<dbReference type="PANTHER" id="PTHR43869">
    <property type="entry name" value="GLYCINE BETAINE/PROLINE BETAINE TRANSPORT SYSTEM ATP-BINDING PROTEIN PROV"/>
    <property type="match status" value="1"/>
</dbReference>
<proteinExistence type="predicted"/>
<dbReference type="InterPro" id="IPR003593">
    <property type="entry name" value="AAA+_ATPase"/>
</dbReference>